<dbReference type="UniPathway" id="UPA00148">
    <property type="reaction ID" value="UER00233"/>
</dbReference>
<dbReference type="Gene3D" id="1.20.1200.10">
    <property type="entry name" value="Cobalamin adenosyltransferase-like"/>
    <property type="match status" value="1"/>
</dbReference>
<dbReference type="GO" id="GO:0008817">
    <property type="term" value="F:corrinoid adenosyltransferase activity"/>
    <property type="evidence" value="ECO:0007669"/>
    <property type="project" value="UniProtKB-UniRule"/>
</dbReference>
<dbReference type="RefSeq" id="WP_146445382.1">
    <property type="nucleotide sequence ID" value="NZ_SJPR01000003.1"/>
</dbReference>
<comment type="similarity">
    <text evidence="3 15">Belongs to the Cob(I)alamin adenosyltransferase family.</text>
</comment>
<dbReference type="GO" id="GO:0005524">
    <property type="term" value="F:ATP binding"/>
    <property type="evidence" value="ECO:0007669"/>
    <property type="project" value="UniProtKB-UniRule"/>
</dbReference>
<keyword evidence="18" id="KW-1185">Reference proteome</keyword>
<dbReference type="GO" id="GO:0005737">
    <property type="term" value="C:cytoplasm"/>
    <property type="evidence" value="ECO:0007669"/>
    <property type="project" value="UniProtKB-SubCell"/>
</dbReference>
<dbReference type="SUPFAM" id="SSF89028">
    <property type="entry name" value="Cobalamin adenosyltransferase-like"/>
    <property type="match status" value="1"/>
</dbReference>
<sequence length="191" mass="20709">MKIYTKTGDEGETGLFGGGRVRKDDPRIASYGTLDELNATLGVARAEIVRSAGVGDGFRSALDDLLGEVQNHLFDLGAELATPQPEQKGLQLINQGHVERLEAAIDDHESQLEPLKQFILPGGSAAAAQLHVARCVCRRAERRIVTLAATEPVRDLAVRYVNRLSDLLFVLARAVNREAGLGDTPWEKAVD</sequence>
<dbReference type="GO" id="GO:0009236">
    <property type="term" value="P:cobalamin biosynthetic process"/>
    <property type="evidence" value="ECO:0007669"/>
    <property type="project" value="UniProtKB-UniRule"/>
</dbReference>
<evidence type="ECO:0000256" key="1">
    <source>
        <dbReference type="ARBA" id="ARBA00004496"/>
    </source>
</evidence>
<dbReference type="InterPro" id="IPR036451">
    <property type="entry name" value="CblAdoTrfase-like_sf"/>
</dbReference>
<gene>
    <name evidence="17" type="primary">yvqK</name>
    <name evidence="17" type="ORF">Pla108_26560</name>
</gene>
<proteinExistence type="inferred from homology"/>
<evidence type="ECO:0000256" key="10">
    <source>
        <dbReference type="ARBA" id="ARBA00031529"/>
    </source>
</evidence>
<name>A0A5C6ACR5_9BACT</name>
<dbReference type="Pfam" id="PF01923">
    <property type="entry name" value="Cob_adeno_trans"/>
    <property type="match status" value="1"/>
</dbReference>
<comment type="pathway">
    <text evidence="2 15">Cofactor biosynthesis; adenosylcobalamin biosynthesis; adenosylcobalamin from cob(II)yrinate a,c-diamide: step 2/7.</text>
</comment>
<evidence type="ECO:0000256" key="6">
    <source>
        <dbReference type="ARBA" id="ARBA00022490"/>
    </source>
</evidence>
<keyword evidence="7 15" id="KW-0808">Transferase</keyword>
<keyword evidence="9 15" id="KW-0067">ATP-binding</keyword>
<comment type="catalytic activity">
    <reaction evidence="14 15">
        <text>2 cob(II)alamin + reduced [electron-transfer flavoprotein] + 2 ATP = 2 adenosylcob(III)alamin + 2 triphosphate + oxidized [electron-transfer flavoprotein] + 3 H(+)</text>
        <dbReference type="Rhea" id="RHEA:28671"/>
        <dbReference type="Rhea" id="RHEA-COMP:10685"/>
        <dbReference type="Rhea" id="RHEA-COMP:10686"/>
        <dbReference type="ChEBI" id="CHEBI:15378"/>
        <dbReference type="ChEBI" id="CHEBI:16304"/>
        <dbReference type="ChEBI" id="CHEBI:18036"/>
        <dbReference type="ChEBI" id="CHEBI:18408"/>
        <dbReference type="ChEBI" id="CHEBI:30616"/>
        <dbReference type="ChEBI" id="CHEBI:57692"/>
        <dbReference type="ChEBI" id="CHEBI:58307"/>
        <dbReference type="EC" id="2.5.1.17"/>
    </reaction>
</comment>
<evidence type="ECO:0000256" key="9">
    <source>
        <dbReference type="ARBA" id="ARBA00022840"/>
    </source>
</evidence>
<evidence type="ECO:0000256" key="3">
    <source>
        <dbReference type="ARBA" id="ARBA00007487"/>
    </source>
</evidence>
<dbReference type="NCBIfam" id="TIGR00636">
    <property type="entry name" value="PduO_Nterm"/>
    <property type="match status" value="1"/>
</dbReference>
<evidence type="ECO:0000256" key="11">
    <source>
        <dbReference type="ARBA" id="ARBA00033334"/>
    </source>
</evidence>
<evidence type="ECO:0000259" key="16">
    <source>
        <dbReference type="Pfam" id="PF01923"/>
    </source>
</evidence>
<evidence type="ECO:0000256" key="15">
    <source>
        <dbReference type="RuleBase" id="RU366026"/>
    </source>
</evidence>
<evidence type="ECO:0000256" key="8">
    <source>
        <dbReference type="ARBA" id="ARBA00022741"/>
    </source>
</evidence>
<evidence type="ECO:0000256" key="13">
    <source>
        <dbReference type="ARBA" id="ARBA00048555"/>
    </source>
</evidence>
<organism evidence="17 18">
    <name type="scientific">Botrimarina colliarenosi</name>
    <dbReference type="NCBI Taxonomy" id="2528001"/>
    <lineage>
        <taxon>Bacteria</taxon>
        <taxon>Pseudomonadati</taxon>
        <taxon>Planctomycetota</taxon>
        <taxon>Planctomycetia</taxon>
        <taxon>Pirellulales</taxon>
        <taxon>Lacipirellulaceae</taxon>
        <taxon>Botrimarina</taxon>
    </lineage>
</organism>
<dbReference type="InterPro" id="IPR029499">
    <property type="entry name" value="PduO-typ"/>
</dbReference>
<evidence type="ECO:0000256" key="5">
    <source>
        <dbReference type="ARBA" id="ARBA00020963"/>
    </source>
</evidence>
<evidence type="ECO:0000256" key="2">
    <source>
        <dbReference type="ARBA" id="ARBA00005121"/>
    </source>
</evidence>
<keyword evidence="8 15" id="KW-0547">Nucleotide-binding</keyword>
<dbReference type="PANTHER" id="PTHR12213:SF0">
    <property type="entry name" value="CORRINOID ADENOSYLTRANSFERASE MMAB"/>
    <property type="match status" value="1"/>
</dbReference>
<dbReference type="FunFam" id="1.20.1200.10:FF:000003">
    <property type="entry name" value="ATP:cob(I)alamin adenosyltransferase"/>
    <property type="match status" value="1"/>
</dbReference>
<dbReference type="OrthoDB" id="9778896at2"/>
<dbReference type="Proteomes" id="UP000317421">
    <property type="component" value="Unassembled WGS sequence"/>
</dbReference>
<evidence type="ECO:0000256" key="14">
    <source>
        <dbReference type="ARBA" id="ARBA00048692"/>
    </source>
</evidence>
<comment type="catalytic activity">
    <reaction evidence="13 15">
        <text>2 cob(II)yrinate a,c diamide + reduced [electron-transfer flavoprotein] + 2 ATP = 2 adenosylcob(III)yrinate a,c-diamide + 2 triphosphate + oxidized [electron-transfer flavoprotein] + 3 H(+)</text>
        <dbReference type="Rhea" id="RHEA:11528"/>
        <dbReference type="Rhea" id="RHEA-COMP:10685"/>
        <dbReference type="Rhea" id="RHEA-COMP:10686"/>
        <dbReference type="ChEBI" id="CHEBI:15378"/>
        <dbReference type="ChEBI" id="CHEBI:18036"/>
        <dbReference type="ChEBI" id="CHEBI:30616"/>
        <dbReference type="ChEBI" id="CHEBI:57692"/>
        <dbReference type="ChEBI" id="CHEBI:58307"/>
        <dbReference type="ChEBI" id="CHEBI:58503"/>
        <dbReference type="ChEBI" id="CHEBI:58537"/>
        <dbReference type="EC" id="2.5.1.17"/>
    </reaction>
</comment>
<keyword evidence="15" id="KW-0169">Cobalamin biosynthesis</keyword>
<comment type="subcellular location">
    <subcellularLocation>
        <location evidence="1">Cytoplasm</location>
    </subcellularLocation>
</comment>
<evidence type="ECO:0000313" key="18">
    <source>
        <dbReference type="Proteomes" id="UP000317421"/>
    </source>
</evidence>
<dbReference type="EMBL" id="SJPR01000003">
    <property type="protein sequence ID" value="TWT96881.1"/>
    <property type="molecule type" value="Genomic_DNA"/>
</dbReference>
<feature type="domain" description="Cobalamin adenosyltransferase-like" evidence="16">
    <location>
        <begin position="3"/>
        <end position="174"/>
    </location>
</feature>
<keyword evidence="6" id="KW-0963">Cytoplasm</keyword>
<reference evidence="17 18" key="1">
    <citation type="submission" date="2019-02" db="EMBL/GenBank/DDBJ databases">
        <title>Deep-cultivation of Planctomycetes and their phenomic and genomic characterization uncovers novel biology.</title>
        <authorList>
            <person name="Wiegand S."/>
            <person name="Jogler M."/>
            <person name="Boedeker C."/>
            <person name="Pinto D."/>
            <person name="Vollmers J."/>
            <person name="Rivas-Marin E."/>
            <person name="Kohn T."/>
            <person name="Peeters S.H."/>
            <person name="Heuer A."/>
            <person name="Rast P."/>
            <person name="Oberbeckmann S."/>
            <person name="Bunk B."/>
            <person name="Jeske O."/>
            <person name="Meyerdierks A."/>
            <person name="Storesund J.E."/>
            <person name="Kallscheuer N."/>
            <person name="Luecker S."/>
            <person name="Lage O.M."/>
            <person name="Pohl T."/>
            <person name="Merkel B.J."/>
            <person name="Hornburger P."/>
            <person name="Mueller R.-W."/>
            <person name="Bruemmer F."/>
            <person name="Labrenz M."/>
            <person name="Spormann A.M."/>
            <person name="Op Den Camp H."/>
            <person name="Overmann J."/>
            <person name="Amann R."/>
            <person name="Jetten M.S.M."/>
            <person name="Mascher T."/>
            <person name="Medema M.H."/>
            <person name="Devos D.P."/>
            <person name="Kaster A.-K."/>
            <person name="Ovreas L."/>
            <person name="Rohde M."/>
            <person name="Galperin M.Y."/>
            <person name="Jogler C."/>
        </authorList>
    </citation>
    <scope>NUCLEOTIDE SEQUENCE [LARGE SCALE GENOMIC DNA]</scope>
    <source>
        <strain evidence="17 18">Pla108</strain>
    </source>
</reference>
<protein>
    <recommendedName>
        <fullName evidence="5 15">Corrinoid adenosyltransferase</fullName>
        <ecNumber evidence="4 15">2.5.1.17</ecNumber>
    </recommendedName>
    <alternativeName>
        <fullName evidence="10 15">Cob(II)alamin adenosyltransferase</fullName>
    </alternativeName>
    <alternativeName>
        <fullName evidence="12 15">Cob(II)yrinic acid a,c-diamide adenosyltransferase</fullName>
    </alternativeName>
    <alternativeName>
        <fullName evidence="11 15">Cobinamide/cobalamin adenosyltransferase</fullName>
    </alternativeName>
</protein>
<evidence type="ECO:0000256" key="7">
    <source>
        <dbReference type="ARBA" id="ARBA00022679"/>
    </source>
</evidence>
<dbReference type="PANTHER" id="PTHR12213">
    <property type="entry name" value="CORRINOID ADENOSYLTRANSFERASE"/>
    <property type="match status" value="1"/>
</dbReference>
<evidence type="ECO:0000256" key="4">
    <source>
        <dbReference type="ARBA" id="ARBA00012454"/>
    </source>
</evidence>
<comment type="caution">
    <text evidence="17">The sequence shown here is derived from an EMBL/GenBank/DDBJ whole genome shotgun (WGS) entry which is preliminary data.</text>
</comment>
<dbReference type="InterPro" id="IPR016030">
    <property type="entry name" value="CblAdoTrfase-like"/>
</dbReference>
<evidence type="ECO:0000313" key="17">
    <source>
        <dbReference type="EMBL" id="TWT96881.1"/>
    </source>
</evidence>
<accession>A0A5C6ACR5</accession>
<dbReference type="AlphaFoldDB" id="A0A5C6ACR5"/>
<evidence type="ECO:0000256" key="12">
    <source>
        <dbReference type="ARBA" id="ARBA00033354"/>
    </source>
</evidence>
<dbReference type="EC" id="2.5.1.17" evidence="4 15"/>